<dbReference type="EMBL" id="CM003373">
    <property type="protein sequence ID" value="KOM38135.1"/>
    <property type="molecule type" value="Genomic_DNA"/>
</dbReference>
<evidence type="ECO:0000256" key="1">
    <source>
        <dbReference type="SAM" id="MobiDB-lite"/>
    </source>
</evidence>
<proteinExistence type="predicted"/>
<sequence length="201" mass="22576">MPNTRTLFLLRWILAPNNQRRRQSRGTHELHHGLLRSQPLLSPALSVLTADARRLAALTAALIFSPPLLGASRKAATTHVHQLHEESFTVMKERQRPTAGPASKEEATSLREKLTDNQLHTVHGELIPEQFWCAQRAEEGGVSVLSSFHPTSLDARVVEKEEKPTLTPWRNVNDARGKVKHVPRAMKKKDGMVKGARRIFT</sequence>
<dbReference type="Proteomes" id="UP000053144">
    <property type="component" value="Chromosome 3"/>
</dbReference>
<dbReference type="AlphaFoldDB" id="A0A0L9U5T1"/>
<evidence type="ECO:0000313" key="2">
    <source>
        <dbReference type="EMBL" id="KOM38135.1"/>
    </source>
</evidence>
<evidence type="ECO:0000313" key="3">
    <source>
        <dbReference type="Proteomes" id="UP000053144"/>
    </source>
</evidence>
<protein>
    <submittedName>
        <fullName evidence="2">Uncharacterized protein</fullName>
    </submittedName>
</protein>
<name>A0A0L9U5T1_PHAAN</name>
<gene>
    <name evidence="2" type="ORF">LR48_Vigan03g151700</name>
</gene>
<accession>A0A0L9U5T1</accession>
<reference evidence="3" key="1">
    <citation type="journal article" date="2015" name="Proc. Natl. Acad. Sci. U.S.A.">
        <title>Genome sequencing of adzuki bean (Vigna angularis) provides insight into high starch and low fat accumulation and domestication.</title>
        <authorList>
            <person name="Yang K."/>
            <person name="Tian Z."/>
            <person name="Chen C."/>
            <person name="Luo L."/>
            <person name="Zhao B."/>
            <person name="Wang Z."/>
            <person name="Yu L."/>
            <person name="Li Y."/>
            <person name="Sun Y."/>
            <person name="Li W."/>
            <person name="Chen Y."/>
            <person name="Li Y."/>
            <person name="Zhang Y."/>
            <person name="Ai D."/>
            <person name="Zhao J."/>
            <person name="Shang C."/>
            <person name="Ma Y."/>
            <person name="Wu B."/>
            <person name="Wang M."/>
            <person name="Gao L."/>
            <person name="Sun D."/>
            <person name="Zhang P."/>
            <person name="Guo F."/>
            <person name="Wang W."/>
            <person name="Li Y."/>
            <person name="Wang J."/>
            <person name="Varshney R.K."/>
            <person name="Wang J."/>
            <person name="Ling H.Q."/>
            <person name="Wan P."/>
        </authorList>
    </citation>
    <scope>NUCLEOTIDE SEQUENCE</scope>
    <source>
        <strain evidence="3">cv. Jingnong 6</strain>
    </source>
</reference>
<feature type="region of interest" description="Disordered" evidence="1">
    <location>
        <begin position="91"/>
        <end position="110"/>
    </location>
</feature>
<organism evidence="2 3">
    <name type="scientific">Phaseolus angularis</name>
    <name type="common">Azuki bean</name>
    <name type="synonym">Vigna angularis</name>
    <dbReference type="NCBI Taxonomy" id="3914"/>
    <lineage>
        <taxon>Eukaryota</taxon>
        <taxon>Viridiplantae</taxon>
        <taxon>Streptophyta</taxon>
        <taxon>Embryophyta</taxon>
        <taxon>Tracheophyta</taxon>
        <taxon>Spermatophyta</taxon>
        <taxon>Magnoliopsida</taxon>
        <taxon>eudicotyledons</taxon>
        <taxon>Gunneridae</taxon>
        <taxon>Pentapetalae</taxon>
        <taxon>rosids</taxon>
        <taxon>fabids</taxon>
        <taxon>Fabales</taxon>
        <taxon>Fabaceae</taxon>
        <taxon>Papilionoideae</taxon>
        <taxon>50 kb inversion clade</taxon>
        <taxon>NPAAA clade</taxon>
        <taxon>indigoferoid/millettioid clade</taxon>
        <taxon>Phaseoleae</taxon>
        <taxon>Vigna</taxon>
    </lineage>
</organism>
<dbReference type="Gramene" id="KOM38135">
    <property type="protein sequence ID" value="KOM38135"/>
    <property type="gene ID" value="LR48_Vigan03g151700"/>
</dbReference>